<dbReference type="EMBL" id="MAYW01000401">
    <property type="protein sequence ID" value="ODS29712.1"/>
    <property type="molecule type" value="Genomic_DNA"/>
</dbReference>
<sequence length="145" mass="17072">MVSKYGGTIGDRTFYSLFLTHKGHGIQLIELKKPFGAGMESWRRMKRLWKNHAPANRGVIFTCKRCKFCFSTKRSYMQQVVKVMDNQFDFRLNMVRHAMEISVSDASRVYGRTHKTVRKWRNQYIKEGLAGLEDRSRRPHNSPNK</sequence>
<protein>
    <recommendedName>
        <fullName evidence="1">Insertion element IS150 protein InsJ-like helix-turn-helix domain-containing protein</fullName>
    </recommendedName>
</protein>
<feature type="non-terminal residue" evidence="2">
    <location>
        <position position="145"/>
    </location>
</feature>
<dbReference type="InterPro" id="IPR055247">
    <property type="entry name" value="InsJ-like_HTH"/>
</dbReference>
<proteinExistence type="predicted"/>
<feature type="domain" description="Insertion element IS150 protein InsJ-like helix-turn-helix" evidence="1">
    <location>
        <begin position="90"/>
        <end position="140"/>
    </location>
</feature>
<gene>
    <name evidence="2" type="ORF">SCARUB_05187</name>
</gene>
<dbReference type="InterPro" id="IPR010921">
    <property type="entry name" value="Trp_repressor/repl_initiator"/>
</dbReference>
<reference evidence="2 3" key="1">
    <citation type="submission" date="2016-07" db="EMBL/GenBank/DDBJ databases">
        <title>Draft genome of Scalindua rubra, obtained from a brine-seawater interface in the Red Sea, sheds light on salt adaptation in anammox bacteria.</title>
        <authorList>
            <person name="Speth D.R."/>
            <person name="Lagkouvardos I."/>
            <person name="Wang Y."/>
            <person name="Qian P.-Y."/>
            <person name="Dutilh B.E."/>
            <person name="Jetten M.S."/>
        </authorList>
    </citation>
    <scope>NUCLEOTIDE SEQUENCE [LARGE SCALE GENOMIC DNA]</scope>
    <source>
        <strain evidence="2">BSI-1</strain>
    </source>
</reference>
<dbReference type="Pfam" id="PF13518">
    <property type="entry name" value="HTH_28"/>
    <property type="match status" value="1"/>
</dbReference>
<organism evidence="2 3">
    <name type="scientific">Candidatus Scalindua rubra</name>
    <dbReference type="NCBI Taxonomy" id="1872076"/>
    <lineage>
        <taxon>Bacteria</taxon>
        <taxon>Pseudomonadati</taxon>
        <taxon>Planctomycetota</taxon>
        <taxon>Candidatus Brocadiia</taxon>
        <taxon>Candidatus Brocadiales</taxon>
        <taxon>Candidatus Scalinduaceae</taxon>
        <taxon>Candidatus Scalindua</taxon>
    </lineage>
</organism>
<dbReference type="SUPFAM" id="SSF48295">
    <property type="entry name" value="TrpR-like"/>
    <property type="match status" value="1"/>
</dbReference>
<evidence type="ECO:0000259" key="1">
    <source>
        <dbReference type="Pfam" id="PF13518"/>
    </source>
</evidence>
<accession>A0A1E3X2A9</accession>
<name>A0A1E3X2A9_9BACT</name>
<dbReference type="GO" id="GO:0043565">
    <property type="term" value="F:sequence-specific DNA binding"/>
    <property type="evidence" value="ECO:0007669"/>
    <property type="project" value="InterPro"/>
</dbReference>
<comment type="caution">
    <text evidence="2">The sequence shown here is derived from an EMBL/GenBank/DDBJ whole genome shotgun (WGS) entry which is preliminary data.</text>
</comment>
<dbReference type="Proteomes" id="UP000094056">
    <property type="component" value="Unassembled WGS sequence"/>
</dbReference>
<evidence type="ECO:0000313" key="3">
    <source>
        <dbReference type="Proteomes" id="UP000094056"/>
    </source>
</evidence>
<evidence type="ECO:0000313" key="2">
    <source>
        <dbReference type="EMBL" id="ODS29712.1"/>
    </source>
</evidence>
<dbReference type="AlphaFoldDB" id="A0A1E3X2A9"/>